<dbReference type="InterPro" id="IPR045051">
    <property type="entry name" value="SBT"/>
</dbReference>
<dbReference type="InterPro" id="IPR046450">
    <property type="entry name" value="PA_dom_sf"/>
</dbReference>
<dbReference type="InterPro" id="IPR010259">
    <property type="entry name" value="S8pro/Inhibitor_I9"/>
</dbReference>
<dbReference type="Pfam" id="PF05922">
    <property type="entry name" value="Inhibitor_I9"/>
    <property type="match status" value="1"/>
</dbReference>
<sequence>MYRSIKDDTSGTIQRFSTFFALLILFAAALQKPTLAIKKSYIVYLGAHNHGSDVTTADYQHVQDSHTELLSSFLGSEQKARDSMFYSYKRNINGFAALLEEEEAAEIAKHPNVVSVLESKGRKLHTTHSWDFLRLETDGFVSPSSIWEKARYGEDTIIATLDTGIWPESKSFSDDGIGPIPSKWKGICQFEGNKRHLCNRKLIGARYYNKGYQASIGKPLNSSFHSARDLAGHGTHTLSTAAGSFVPSASVFGVGNGTSKGGSPRARAASYKVCWPPIDDNECFDADIIKAFDVAIDDGVDVLSVSLGGSPDDYFDDGIAIASFHAVRRGVSVVASAGNDGPGPGTVSNVAPWIITVGASTIDREFDADLELRNGRVLKGTSLSRPLPENKFYTLIRAADAKAANATEADALLCKPDTLDTKKVRGKIAVCLRGENARIEKGVVAARAGAVGMILCNDESNGDEIMSDPHFLPATHIGYEDGRTLFAYLNSTKYPQGLINAPKALLNTKPAPFMAAFSSRGPNTITPEILKPDITAPGVDIIASYTEATSPTELDFDHRRTPFTVMSGTSMSCPHVSGVVGLLKTLHPDWSPAAIRSAIMTTVIVTNFTARTRDNTGKPLSDSSHEKATPFAYGSGHIRPNRAQDPGLVYDLTVNDYLDFLCGLGYNETKLAHFTTSHYDCPNDYSVLDFNNPSITVPKVNGSVTVARKVKNVGRPAKYTVRIRHPLGFRVSVEPNVLEFEKIGEEKVFKVTVKAKEGVKRGYSFGELLWSDGRHYVRSPIVANHNSTN</sequence>
<dbReference type="EMBL" id="BKCP01004650">
    <property type="protein sequence ID" value="GER32981.1"/>
    <property type="molecule type" value="Genomic_DNA"/>
</dbReference>
<dbReference type="GO" id="GO:0006508">
    <property type="term" value="P:proteolysis"/>
    <property type="evidence" value="ECO:0007669"/>
    <property type="project" value="UniProtKB-KW"/>
</dbReference>
<dbReference type="AlphaFoldDB" id="A0A5A7PK16"/>
<evidence type="ECO:0000256" key="3">
    <source>
        <dbReference type="ARBA" id="ARBA00022729"/>
    </source>
</evidence>
<evidence type="ECO:0000256" key="5">
    <source>
        <dbReference type="ARBA" id="ARBA00022825"/>
    </source>
</evidence>
<keyword evidence="5 8" id="KW-0720">Serine protease</keyword>
<evidence type="ECO:0000256" key="8">
    <source>
        <dbReference type="PROSITE-ProRule" id="PRU01240"/>
    </source>
</evidence>
<name>A0A5A7PK16_STRAF</name>
<dbReference type="InterPro" id="IPR041469">
    <property type="entry name" value="Subtilisin-like_FN3"/>
</dbReference>
<evidence type="ECO:0000259" key="12">
    <source>
        <dbReference type="Pfam" id="PF17766"/>
    </source>
</evidence>
<dbReference type="InterPro" id="IPR015500">
    <property type="entry name" value="Peptidase_S8_subtilisin-rel"/>
</dbReference>
<dbReference type="PANTHER" id="PTHR10795">
    <property type="entry name" value="PROPROTEIN CONVERTASE SUBTILISIN/KEXIN"/>
    <property type="match status" value="1"/>
</dbReference>
<evidence type="ECO:0000259" key="9">
    <source>
        <dbReference type="Pfam" id="PF00082"/>
    </source>
</evidence>
<feature type="domain" description="Subtilisin-like protease fibronectin type-III" evidence="12">
    <location>
        <begin position="689"/>
        <end position="782"/>
    </location>
</feature>
<dbReference type="FunFam" id="2.60.40.2310:FF:000001">
    <property type="entry name" value="Subtilisin-like protease SBT1.5"/>
    <property type="match status" value="1"/>
</dbReference>
<comment type="caution">
    <text evidence="13">The sequence shown here is derived from an EMBL/GenBank/DDBJ whole genome shotgun (WGS) entry which is preliminary data.</text>
</comment>
<dbReference type="InterPro" id="IPR000209">
    <property type="entry name" value="Peptidase_S8/S53_dom"/>
</dbReference>
<organism evidence="13 14">
    <name type="scientific">Striga asiatica</name>
    <name type="common">Asiatic witchweed</name>
    <name type="synonym">Buchnera asiatica</name>
    <dbReference type="NCBI Taxonomy" id="4170"/>
    <lineage>
        <taxon>Eukaryota</taxon>
        <taxon>Viridiplantae</taxon>
        <taxon>Streptophyta</taxon>
        <taxon>Embryophyta</taxon>
        <taxon>Tracheophyta</taxon>
        <taxon>Spermatophyta</taxon>
        <taxon>Magnoliopsida</taxon>
        <taxon>eudicotyledons</taxon>
        <taxon>Gunneridae</taxon>
        <taxon>Pentapetalae</taxon>
        <taxon>asterids</taxon>
        <taxon>lamiids</taxon>
        <taxon>Lamiales</taxon>
        <taxon>Orobanchaceae</taxon>
        <taxon>Buchnereae</taxon>
        <taxon>Striga</taxon>
    </lineage>
</organism>
<dbReference type="FunFam" id="3.50.30.30:FF:000005">
    <property type="entry name" value="subtilisin-like protease SBT1.5"/>
    <property type="match status" value="1"/>
</dbReference>
<evidence type="ECO:0000259" key="10">
    <source>
        <dbReference type="Pfam" id="PF02225"/>
    </source>
</evidence>
<dbReference type="InterPro" id="IPR037045">
    <property type="entry name" value="S8pro/Inhibitor_I9_sf"/>
</dbReference>
<feature type="domain" description="Inhibitor I9" evidence="11">
    <location>
        <begin position="40"/>
        <end position="125"/>
    </location>
</feature>
<feature type="domain" description="PA" evidence="10">
    <location>
        <begin position="410"/>
        <end position="485"/>
    </location>
</feature>
<dbReference type="OrthoDB" id="206201at2759"/>
<dbReference type="SUPFAM" id="SSF52743">
    <property type="entry name" value="Subtilisin-like"/>
    <property type="match status" value="1"/>
</dbReference>
<gene>
    <name evidence="13" type="ORF">STAS_09087</name>
</gene>
<evidence type="ECO:0000256" key="6">
    <source>
        <dbReference type="ARBA" id="ARBA00023180"/>
    </source>
</evidence>
<dbReference type="PRINTS" id="PR00723">
    <property type="entry name" value="SUBTILISIN"/>
</dbReference>
<feature type="domain" description="Peptidase S8/S53" evidence="9">
    <location>
        <begin position="153"/>
        <end position="636"/>
    </location>
</feature>
<dbReference type="Pfam" id="PF17766">
    <property type="entry name" value="fn3_6"/>
    <property type="match status" value="1"/>
</dbReference>
<dbReference type="Pfam" id="PF02225">
    <property type="entry name" value="PA"/>
    <property type="match status" value="1"/>
</dbReference>
<dbReference type="Proteomes" id="UP000325081">
    <property type="component" value="Unassembled WGS sequence"/>
</dbReference>
<proteinExistence type="inferred from homology"/>
<dbReference type="InterPro" id="IPR023828">
    <property type="entry name" value="Peptidase_S8_Ser-AS"/>
</dbReference>
<dbReference type="Gene3D" id="2.60.40.2310">
    <property type="match status" value="1"/>
</dbReference>
<feature type="active site" description="Charge relay system" evidence="7 8">
    <location>
        <position position="233"/>
    </location>
</feature>
<dbReference type="Gene3D" id="3.30.70.80">
    <property type="entry name" value="Peptidase S8 propeptide/proteinase inhibitor I9"/>
    <property type="match status" value="1"/>
</dbReference>
<keyword evidence="4 8" id="KW-0378">Hydrolase</keyword>
<evidence type="ECO:0000256" key="1">
    <source>
        <dbReference type="ARBA" id="ARBA00011073"/>
    </source>
</evidence>
<evidence type="ECO:0000259" key="11">
    <source>
        <dbReference type="Pfam" id="PF05922"/>
    </source>
</evidence>
<keyword evidence="3" id="KW-0732">Signal</keyword>
<keyword evidence="14" id="KW-1185">Reference proteome</keyword>
<dbReference type="SUPFAM" id="SSF52025">
    <property type="entry name" value="PA domain"/>
    <property type="match status" value="1"/>
</dbReference>
<dbReference type="Gene3D" id="3.50.30.30">
    <property type="match status" value="1"/>
</dbReference>
<keyword evidence="2 8" id="KW-0645">Protease</keyword>
<dbReference type="CDD" id="cd02120">
    <property type="entry name" value="PA_subtilisin_like"/>
    <property type="match status" value="1"/>
</dbReference>
<accession>A0A5A7PK16</accession>
<protein>
    <submittedName>
        <fullName evidence="13">Subtilase family protein</fullName>
    </submittedName>
</protein>
<evidence type="ECO:0000256" key="2">
    <source>
        <dbReference type="ARBA" id="ARBA00022670"/>
    </source>
</evidence>
<keyword evidence="6" id="KW-0325">Glycoprotein</keyword>
<dbReference type="CDD" id="cd04852">
    <property type="entry name" value="Peptidases_S8_3"/>
    <property type="match status" value="1"/>
</dbReference>
<dbReference type="InterPro" id="IPR036852">
    <property type="entry name" value="Peptidase_S8/S53_dom_sf"/>
</dbReference>
<dbReference type="PROSITE" id="PS00138">
    <property type="entry name" value="SUBTILASE_SER"/>
    <property type="match status" value="1"/>
</dbReference>
<dbReference type="GO" id="GO:0004252">
    <property type="term" value="F:serine-type endopeptidase activity"/>
    <property type="evidence" value="ECO:0007669"/>
    <property type="project" value="UniProtKB-UniRule"/>
</dbReference>
<dbReference type="InterPro" id="IPR003137">
    <property type="entry name" value="PA_domain"/>
</dbReference>
<feature type="active site" description="Charge relay system" evidence="7 8">
    <location>
        <position position="162"/>
    </location>
</feature>
<feature type="active site" description="Charge relay system" evidence="7 8">
    <location>
        <position position="570"/>
    </location>
</feature>
<dbReference type="FunFam" id="3.30.70.80:FF:000002">
    <property type="entry name" value="Subtilisin-like protease SBT5.3"/>
    <property type="match status" value="1"/>
</dbReference>
<evidence type="ECO:0000313" key="13">
    <source>
        <dbReference type="EMBL" id="GER32981.1"/>
    </source>
</evidence>
<dbReference type="Pfam" id="PF00082">
    <property type="entry name" value="Peptidase_S8"/>
    <property type="match status" value="1"/>
</dbReference>
<evidence type="ECO:0000256" key="7">
    <source>
        <dbReference type="PIRSR" id="PIRSR615500-1"/>
    </source>
</evidence>
<evidence type="ECO:0000313" key="14">
    <source>
        <dbReference type="Proteomes" id="UP000325081"/>
    </source>
</evidence>
<evidence type="ECO:0000256" key="4">
    <source>
        <dbReference type="ARBA" id="ARBA00022801"/>
    </source>
</evidence>
<dbReference type="PROSITE" id="PS51892">
    <property type="entry name" value="SUBTILASE"/>
    <property type="match status" value="1"/>
</dbReference>
<reference evidence="14" key="1">
    <citation type="journal article" date="2019" name="Curr. Biol.">
        <title>Genome Sequence of Striga asiatica Provides Insight into the Evolution of Plant Parasitism.</title>
        <authorList>
            <person name="Yoshida S."/>
            <person name="Kim S."/>
            <person name="Wafula E.K."/>
            <person name="Tanskanen J."/>
            <person name="Kim Y.M."/>
            <person name="Honaas L."/>
            <person name="Yang Z."/>
            <person name="Spallek T."/>
            <person name="Conn C.E."/>
            <person name="Ichihashi Y."/>
            <person name="Cheong K."/>
            <person name="Cui S."/>
            <person name="Der J.P."/>
            <person name="Gundlach H."/>
            <person name="Jiao Y."/>
            <person name="Hori C."/>
            <person name="Ishida J.K."/>
            <person name="Kasahara H."/>
            <person name="Kiba T."/>
            <person name="Kim M.S."/>
            <person name="Koo N."/>
            <person name="Laohavisit A."/>
            <person name="Lee Y.H."/>
            <person name="Lumba S."/>
            <person name="McCourt P."/>
            <person name="Mortimer J.C."/>
            <person name="Mutuku J.M."/>
            <person name="Nomura T."/>
            <person name="Sasaki-Sekimoto Y."/>
            <person name="Seto Y."/>
            <person name="Wang Y."/>
            <person name="Wakatake T."/>
            <person name="Sakakibara H."/>
            <person name="Demura T."/>
            <person name="Yamaguchi S."/>
            <person name="Yoneyama K."/>
            <person name="Manabe R.I."/>
            <person name="Nelson D.C."/>
            <person name="Schulman A.H."/>
            <person name="Timko M.P."/>
            <person name="dePamphilis C.W."/>
            <person name="Choi D."/>
            <person name="Shirasu K."/>
        </authorList>
    </citation>
    <scope>NUCLEOTIDE SEQUENCE [LARGE SCALE GENOMIC DNA]</scope>
    <source>
        <strain evidence="14">cv. UVA1</strain>
    </source>
</reference>
<dbReference type="Gene3D" id="3.40.50.200">
    <property type="entry name" value="Peptidase S8/S53 domain"/>
    <property type="match status" value="1"/>
</dbReference>
<dbReference type="FunFam" id="3.40.50.200:FF:000006">
    <property type="entry name" value="Subtilisin-like protease SBT1.5"/>
    <property type="match status" value="1"/>
</dbReference>
<comment type="similarity">
    <text evidence="1 8">Belongs to the peptidase S8 family.</text>
</comment>
<dbReference type="InterPro" id="IPR034197">
    <property type="entry name" value="Peptidases_S8_3"/>
</dbReference>